<proteinExistence type="inferred from homology"/>
<dbReference type="InterPro" id="IPR001579">
    <property type="entry name" value="Glyco_hydro_18_chit_AS"/>
</dbReference>
<keyword evidence="5" id="KW-0146">Chitin degradation</keyword>
<dbReference type="Proteomes" id="UP000238350">
    <property type="component" value="Unassembled WGS sequence"/>
</dbReference>
<feature type="region of interest" description="Disordered" evidence="11">
    <location>
        <begin position="319"/>
        <end position="410"/>
    </location>
</feature>
<feature type="compositionally biased region" description="Polar residues" evidence="11">
    <location>
        <begin position="319"/>
        <end position="341"/>
    </location>
</feature>
<evidence type="ECO:0000256" key="12">
    <source>
        <dbReference type="SAM" id="SignalP"/>
    </source>
</evidence>
<evidence type="ECO:0000256" key="2">
    <source>
        <dbReference type="ARBA" id="ARBA00012729"/>
    </source>
</evidence>
<evidence type="ECO:0000313" key="14">
    <source>
        <dbReference type="EMBL" id="PRT54156.1"/>
    </source>
</evidence>
<feature type="signal peptide" evidence="12">
    <location>
        <begin position="1"/>
        <end position="21"/>
    </location>
</feature>
<dbReference type="GO" id="GO:0000272">
    <property type="term" value="P:polysaccharide catabolic process"/>
    <property type="evidence" value="ECO:0007669"/>
    <property type="project" value="UniProtKB-KW"/>
</dbReference>
<reference evidence="14 15" key="1">
    <citation type="submission" date="2017-04" db="EMBL/GenBank/DDBJ databases">
        <title>Genome sequencing of [Candida] sorbophila.</title>
        <authorList>
            <person name="Ahn J.O."/>
        </authorList>
    </citation>
    <scope>NUCLEOTIDE SEQUENCE [LARGE SCALE GENOMIC DNA]</scope>
    <source>
        <strain evidence="14 15">DS02</strain>
    </source>
</reference>
<dbReference type="OrthoDB" id="6020543at2759"/>
<keyword evidence="12" id="KW-0732">Signal</keyword>
<dbReference type="GeneID" id="36515525"/>
<evidence type="ECO:0000256" key="1">
    <source>
        <dbReference type="ARBA" id="ARBA00000822"/>
    </source>
</evidence>
<dbReference type="Gene3D" id="3.20.20.80">
    <property type="entry name" value="Glycosidases"/>
    <property type="match status" value="1"/>
</dbReference>
<organism evidence="14 15">
    <name type="scientific">Wickerhamiella sorbophila</name>
    <dbReference type="NCBI Taxonomy" id="45607"/>
    <lineage>
        <taxon>Eukaryota</taxon>
        <taxon>Fungi</taxon>
        <taxon>Dikarya</taxon>
        <taxon>Ascomycota</taxon>
        <taxon>Saccharomycotina</taxon>
        <taxon>Dipodascomycetes</taxon>
        <taxon>Dipodascales</taxon>
        <taxon>Trichomonascaceae</taxon>
        <taxon>Wickerhamiella</taxon>
    </lineage>
</organism>
<comment type="catalytic activity">
    <reaction evidence="1">
        <text>Random endo-hydrolysis of N-acetyl-beta-D-glucosaminide (1-&gt;4)-beta-linkages in chitin and chitodextrins.</text>
        <dbReference type="EC" id="3.2.1.14"/>
    </reaction>
</comment>
<dbReference type="PROSITE" id="PS01095">
    <property type="entry name" value="GH18_1"/>
    <property type="match status" value="1"/>
</dbReference>
<comment type="similarity">
    <text evidence="10">Belongs to the glycosyl hydrolase 18 family.</text>
</comment>
<dbReference type="GO" id="GO:0006032">
    <property type="term" value="P:chitin catabolic process"/>
    <property type="evidence" value="ECO:0007669"/>
    <property type="project" value="UniProtKB-KW"/>
</dbReference>
<dbReference type="PANTHER" id="PTHR45708">
    <property type="entry name" value="ENDOCHITINASE"/>
    <property type="match status" value="1"/>
</dbReference>
<keyword evidence="3" id="KW-0147">Chitin-binding</keyword>
<protein>
    <recommendedName>
        <fullName evidence="2">chitinase</fullName>
        <ecNumber evidence="2">3.2.1.14</ecNumber>
    </recommendedName>
</protein>
<keyword evidence="6" id="KW-0119">Carbohydrate metabolism</keyword>
<dbReference type="GO" id="GO:0008843">
    <property type="term" value="F:endochitinase activity"/>
    <property type="evidence" value="ECO:0007669"/>
    <property type="project" value="UniProtKB-EC"/>
</dbReference>
<dbReference type="InterPro" id="IPR001223">
    <property type="entry name" value="Glyco_hydro18_cat"/>
</dbReference>
<evidence type="ECO:0000313" key="15">
    <source>
        <dbReference type="Proteomes" id="UP000238350"/>
    </source>
</evidence>
<evidence type="ECO:0000256" key="10">
    <source>
        <dbReference type="RuleBase" id="RU004453"/>
    </source>
</evidence>
<accession>A0A2T0FGP0</accession>
<gene>
    <name evidence="14" type="ORF">B9G98_01776</name>
</gene>
<dbReference type="RefSeq" id="XP_024664102.1">
    <property type="nucleotide sequence ID" value="XM_024808334.1"/>
</dbReference>
<keyword evidence="15" id="KW-1185">Reference proteome</keyword>
<feature type="domain" description="GH18" evidence="13">
    <location>
        <begin position="28"/>
        <end position="321"/>
    </location>
</feature>
<dbReference type="AlphaFoldDB" id="A0A2T0FGP0"/>
<dbReference type="CDD" id="cd02877">
    <property type="entry name" value="GH18_hevamine_XipI_class_III"/>
    <property type="match status" value="1"/>
</dbReference>
<feature type="chain" id="PRO_5015761591" description="chitinase" evidence="12">
    <location>
        <begin position="22"/>
        <end position="433"/>
    </location>
</feature>
<evidence type="ECO:0000256" key="11">
    <source>
        <dbReference type="SAM" id="MobiDB-lite"/>
    </source>
</evidence>
<dbReference type="InterPro" id="IPR050542">
    <property type="entry name" value="Glycosyl_Hydrlase18_Chitinase"/>
</dbReference>
<evidence type="ECO:0000259" key="13">
    <source>
        <dbReference type="PROSITE" id="PS51910"/>
    </source>
</evidence>
<dbReference type="SUPFAM" id="SSF51445">
    <property type="entry name" value="(Trans)glycosidases"/>
    <property type="match status" value="1"/>
</dbReference>
<sequence length="433" mass="44673">MTMLTTTLLASFFASLPLAAAFSDSANNNVAIYWGQNSLGQDGSQQNLAYYCNDDASDVVLVSFLNQFFAEGGLPSINLGPSCGGTTFAGTNLLSCPDVGKDIATCQGKGKKILLSLGGASGAYGFTSADQAKDFANTLWNLFAGGSSDTRPFGDVKVDGFDLDIEGGSNQYYNDFVDQMRQNYASDASKKYYISGAPQCPIPDQMLNPAMTTSDFDMYFVQFYNNYCGLQSYGTDNFNFAAWDNFAKTQSSNPNAKVYLGVPGGPTAAGSGYVDADQVIKIANDLQSKYSSFGGVSIWDASQAWANHDFADVVKAGLESSQADPQPSLALSTTDQNKNVVPSTSAQAPASSSAPASANGPASSSAPASANGPASSSAPASANGPAASSTPASANSPAASSTPAPADPTVTVRPTVTLTKFFPLASCGCVANN</sequence>
<dbReference type="InterPro" id="IPR045321">
    <property type="entry name" value="Cts1-like"/>
</dbReference>
<keyword evidence="8" id="KW-0624">Polysaccharide degradation</keyword>
<feature type="compositionally biased region" description="Low complexity" evidence="11">
    <location>
        <begin position="342"/>
        <end position="410"/>
    </location>
</feature>
<comment type="caution">
    <text evidence="14">The sequence shown here is derived from an EMBL/GenBank/DDBJ whole genome shotgun (WGS) entry which is preliminary data.</text>
</comment>
<dbReference type="PANTHER" id="PTHR45708:SF49">
    <property type="entry name" value="ENDOCHITINASE"/>
    <property type="match status" value="1"/>
</dbReference>
<evidence type="ECO:0000256" key="8">
    <source>
        <dbReference type="ARBA" id="ARBA00023326"/>
    </source>
</evidence>
<keyword evidence="4 9" id="KW-0378">Hydrolase</keyword>
<dbReference type="GO" id="GO:0005576">
    <property type="term" value="C:extracellular region"/>
    <property type="evidence" value="ECO:0007669"/>
    <property type="project" value="TreeGrafter"/>
</dbReference>
<dbReference type="InterPro" id="IPR017853">
    <property type="entry name" value="GH"/>
</dbReference>
<evidence type="ECO:0000256" key="5">
    <source>
        <dbReference type="ARBA" id="ARBA00023024"/>
    </source>
</evidence>
<evidence type="ECO:0000256" key="6">
    <source>
        <dbReference type="ARBA" id="ARBA00023277"/>
    </source>
</evidence>
<evidence type="ECO:0000256" key="7">
    <source>
        <dbReference type="ARBA" id="ARBA00023295"/>
    </source>
</evidence>
<keyword evidence="7 9" id="KW-0326">Glycosidase</keyword>
<dbReference type="PROSITE" id="PS51910">
    <property type="entry name" value="GH18_2"/>
    <property type="match status" value="1"/>
</dbReference>
<evidence type="ECO:0000256" key="3">
    <source>
        <dbReference type="ARBA" id="ARBA00022669"/>
    </source>
</evidence>
<evidence type="ECO:0000256" key="4">
    <source>
        <dbReference type="ARBA" id="ARBA00022801"/>
    </source>
</evidence>
<dbReference type="EMBL" id="NDIQ01000001">
    <property type="protein sequence ID" value="PRT54156.1"/>
    <property type="molecule type" value="Genomic_DNA"/>
</dbReference>
<dbReference type="EC" id="3.2.1.14" evidence="2"/>
<name>A0A2T0FGP0_9ASCO</name>
<dbReference type="Pfam" id="PF00704">
    <property type="entry name" value="Glyco_hydro_18"/>
    <property type="match status" value="1"/>
</dbReference>
<evidence type="ECO:0000256" key="9">
    <source>
        <dbReference type="RuleBase" id="RU000489"/>
    </source>
</evidence>
<dbReference type="STRING" id="45607.A0A2T0FGP0"/>
<dbReference type="GO" id="GO:0008061">
    <property type="term" value="F:chitin binding"/>
    <property type="evidence" value="ECO:0007669"/>
    <property type="project" value="UniProtKB-KW"/>
</dbReference>